<keyword evidence="7" id="KW-0862">Zinc</keyword>
<dbReference type="SFLD" id="SFLDG01140">
    <property type="entry name" value="C2.B:_Phosphomannomutase_and_P"/>
    <property type="match status" value="1"/>
</dbReference>
<evidence type="ECO:0000256" key="9">
    <source>
        <dbReference type="SAM" id="MobiDB-lite"/>
    </source>
</evidence>
<dbReference type="HAMAP" id="MF_00009">
    <property type="entry name" value="Endoribonucl_YbeY"/>
    <property type="match status" value="1"/>
</dbReference>
<dbReference type="SUPFAM" id="SSF55486">
    <property type="entry name" value="Metalloproteases ('zincins'), catalytic domain"/>
    <property type="match status" value="1"/>
</dbReference>
<dbReference type="InterPro" id="IPR023091">
    <property type="entry name" value="MetalPrtase_cat_dom_sf_prd"/>
</dbReference>
<dbReference type="EMBL" id="GDKF01000974">
    <property type="protein sequence ID" value="JAT77648.1"/>
    <property type="molecule type" value="Transcribed_RNA"/>
</dbReference>
<comment type="cofactor">
    <cofactor evidence="1">
        <name>Zn(2+)</name>
        <dbReference type="ChEBI" id="CHEBI:29105"/>
    </cofactor>
</comment>
<dbReference type="InterPro" id="IPR002036">
    <property type="entry name" value="YbeY"/>
</dbReference>
<comment type="similarity">
    <text evidence="2">Belongs to the endoribonuclease YbeY family.</text>
</comment>
<accession>A0A1D2AER8</accession>
<evidence type="ECO:0000256" key="6">
    <source>
        <dbReference type="ARBA" id="ARBA00022801"/>
    </source>
</evidence>
<reference evidence="10" key="1">
    <citation type="submission" date="2015-08" db="EMBL/GenBank/DDBJ databases">
        <authorList>
            <person name="Babu N.S."/>
            <person name="Beckwith C.J."/>
            <person name="Beseler K.G."/>
            <person name="Brison A."/>
            <person name="Carone J.V."/>
            <person name="Caskin T.P."/>
            <person name="Diamond M."/>
            <person name="Durham M.E."/>
            <person name="Foxe J.M."/>
            <person name="Go M."/>
            <person name="Henderson B.A."/>
            <person name="Jones I.B."/>
            <person name="McGettigan J.A."/>
            <person name="Micheletti S.J."/>
            <person name="Nasrallah M.E."/>
            <person name="Ortiz D."/>
            <person name="Piller C.R."/>
            <person name="Privatt S.R."/>
            <person name="Schneider S.L."/>
            <person name="Sharp S."/>
            <person name="Smith T.C."/>
            <person name="Stanton J.D."/>
            <person name="Ullery H.E."/>
            <person name="Wilson R.J."/>
            <person name="Serrano M.G."/>
            <person name="Buck G."/>
            <person name="Lee V."/>
            <person name="Wang Y."/>
            <person name="Carvalho R."/>
            <person name="Voegtly L."/>
            <person name="Shi R."/>
            <person name="Duckworth R."/>
            <person name="Johnson A."/>
            <person name="Loviza R."/>
            <person name="Walstead R."/>
            <person name="Shah Z."/>
            <person name="Kiflezghi M."/>
            <person name="Wade K."/>
            <person name="Ball S.L."/>
            <person name="Bradley K.W."/>
            <person name="Asai D.J."/>
            <person name="Bowman C.A."/>
            <person name="Russell D.A."/>
            <person name="Pope W.H."/>
            <person name="Jacobs-Sera D."/>
            <person name="Hendrix R.W."/>
            <person name="Hatfull G.F."/>
        </authorList>
    </citation>
    <scope>NUCLEOTIDE SEQUENCE</scope>
</reference>
<protein>
    <submittedName>
        <fullName evidence="10">Uncharacterized protein</fullName>
    </submittedName>
</protein>
<evidence type="ECO:0000256" key="8">
    <source>
        <dbReference type="SAM" id="Coils"/>
    </source>
</evidence>
<dbReference type="InterPro" id="IPR023214">
    <property type="entry name" value="HAD_sf"/>
</dbReference>
<gene>
    <name evidence="10" type="ORF">g.1831</name>
</gene>
<dbReference type="Pfam" id="PF02130">
    <property type="entry name" value="YbeY"/>
    <property type="match status" value="1"/>
</dbReference>
<keyword evidence="3" id="KW-0540">Nuclease</keyword>
<dbReference type="AlphaFoldDB" id="A0A1D2AER8"/>
<proteinExistence type="inferred from homology"/>
<dbReference type="InterPro" id="IPR036412">
    <property type="entry name" value="HAD-like_sf"/>
</dbReference>
<dbReference type="InterPro" id="IPR020549">
    <property type="entry name" value="YbeY_CS"/>
</dbReference>
<name>A0A1D2AER8_AUXPR</name>
<dbReference type="NCBIfam" id="TIGR00043">
    <property type="entry name" value="rRNA maturation RNase YbeY"/>
    <property type="match status" value="1"/>
</dbReference>
<evidence type="ECO:0000256" key="2">
    <source>
        <dbReference type="ARBA" id="ARBA00010875"/>
    </source>
</evidence>
<dbReference type="GO" id="GO:0004519">
    <property type="term" value="F:endonuclease activity"/>
    <property type="evidence" value="ECO:0007669"/>
    <property type="project" value="UniProtKB-KW"/>
</dbReference>
<dbReference type="Gene3D" id="3.40.50.1000">
    <property type="entry name" value="HAD superfamily/HAD-like"/>
    <property type="match status" value="1"/>
</dbReference>
<feature type="region of interest" description="Disordered" evidence="9">
    <location>
        <begin position="262"/>
        <end position="299"/>
    </location>
</feature>
<keyword evidence="5" id="KW-0255">Endonuclease</keyword>
<dbReference type="GO" id="GO:0006364">
    <property type="term" value="P:rRNA processing"/>
    <property type="evidence" value="ECO:0007669"/>
    <property type="project" value="InterPro"/>
</dbReference>
<dbReference type="SUPFAM" id="SSF56784">
    <property type="entry name" value="HAD-like"/>
    <property type="match status" value="1"/>
</dbReference>
<sequence>MQAAGRGLRASPLLRLLCSPRRGYRLTQLQSWPSTSRLAALCRPQSALNRLYDTHPCKHGSRSQLACVGTSRGVAAEHGPSVTPKLDVSIASSIDGTFPNLREEELDGLLGGLRADATAAIQAMAVLAPSPSLQGTVELSLTLVDDEVIREVNAEFRGVDAPTDVLSFEMGSDEGEDDSPKLPVQVLGDILISLDTAARQAEERRHALEQELRVLLVHGLLHLLGHDHEEGPVEAAAMADLERQVLAALGWRGPGLIGLAEADRPAGGAQEPSPGALGAGRLSPSLAAPSPRATATPGPRDIRLIALDMDGTLLDGTSSVLSSSADAIRAALARGVHVVLATGKARPAAQAALRATGIAELASAAAPGIFLQGLLVYGQGGLLLASAALDPAVVQAAFEYSDAHGGSLCAFLGDECLTTRLTPELMELHTRYHEPLPFLVPTAAAAAGQQGVRKLLFMADPERVDTQLKPHWEAALAGTGAETMQALPNMLEIVPRGWNKWASLQHLLADLKLDARHLMAVGDGGNDLAMIRGAGLGVAMGNAVPEVLQAADLVVPGHDDHGVAHAIRAALGEP</sequence>
<evidence type="ECO:0000256" key="5">
    <source>
        <dbReference type="ARBA" id="ARBA00022759"/>
    </source>
</evidence>
<dbReference type="PANTHER" id="PTHR46986">
    <property type="entry name" value="ENDORIBONUCLEASE YBEY, CHLOROPLASTIC"/>
    <property type="match status" value="1"/>
</dbReference>
<evidence type="ECO:0000256" key="7">
    <source>
        <dbReference type="ARBA" id="ARBA00022833"/>
    </source>
</evidence>
<evidence type="ECO:0000256" key="1">
    <source>
        <dbReference type="ARBA" id="ARBA00001947"/>
    </source>
</evidence>
<feature type="coiled-coil region" evidence="8">
    <location>
        <begin position="191"/>
        <end position="218"/>
    </location>
</feature>
<dbReference type="PROSITE" id="PS01306">
    <property type="entry name" value="UPF0054"/>
    <property type="match status" value="1"/>
</dbReference>
<dbReference type="PANTHER" id="PTHR46986:SF1">
    <property type="entry name" value="ENDORIBONUCLEASE YBEY, CHLOROPLASTIC"/>
    <property type="match status" value="1"/>
</dbReference>
<keyword evidence="8" id="KW-0175">Coiled coil</keyword>
<evidence type="ECO:0000256" key="4">
    <source>
        <dbReference type="ARBA" id="ARBA00022723"/>
    </source>
</evidence>
<dbReference type="Gene3D" id="3.40.390.30">
    <property type="entry name" value="Metalloproteases ('zincins'), catalytic domain"/>
    <property type="match status" value="1"/>
</dbReference>
<dbReference type="SFLD" id="SFLDS00003">
    <property type="entry name" value="Haloacid_Dehalogenase"/>
    <property type="match status" value="1"/>
</dbReference>
<evidence type="ECO:0000313" key="10">
    <source>
        <dbReference type="EMBL" id="JAT77648.1"/>
    </source>
</evidence>
<dbReference type="PROSITE" id="PS01229">
    <property type="entry name" value="COF_2"/>
    <property type="match status" value="1"/>
</dbReference>
<evidence type="ECO:0000256" key="3">
    <source>
        <dbReference type="ARBA" id="ARBA00022722"/>
    </source>
</evidence>
<keyword evidence="6" id="KW-0378">Hydrolase</keyword>
<dbReference type="Pfam" id="PF08282">
    <property type="entry name" value="Hydrolase_3"/>
    <property type="match status" value="1"/>
</dbReference>
<dbReference type="GO" id="GO:0046872">
    <property type="term" value="F:metal ion binding"/>
    <property type="evidence" value="ECO:0007669"/>
    <property type="project" value="UniProtKB-KW"/>
</dbReference>
<dbReference type="Gene3D" id="3.30.1240.10">
    <property type="match status" value="1"/>
</dbReference>
<dbReference type="GO" id="GO:0004222">
    <property type="term" value="F:metalloendopeptidase activity"/>
    <property type="evidence" value="ECO:0007669"/>
    <property type="project" value="InterPro"/>
</dbReference>
<keyword evidence="4" id="KW-0479">Metal-binding</keyword>
<organism evidence="10">
    <name type="scientific">Auxenochlorella protothecoides</name>
    <name type="common">Green microalga</name>
    <name type="synonym">Chlorella protothecoides</name>
    <dbReference type="NCBI Taxonomy" id="3075"/>
    <lineage>
        <taxon>Eukaryota</taxon>
        <taxon>Viridiplantae</taxon>
        <taxon>Chlorophyta</taxon>
        <taxon>core chlorophytes</taxon>
        <taxon>Trebouxiophyceae</taxon>
        <taxon>Chlorellales</taxon>
        <taxon>Chlorellaceae</taxon>
        <taxon>Auxenochlorella</taxon>
    </lineage>
</organism>